<reference evidence="2 3" key="1">
    <citation type="journal article" date="2016" name="Proc. Natl. Acad. Sci. U.S.A.">
        <title>Comparative genomics of biotechnologically important yeasts.</title>
        <authorList>
            <person name="Riley R."/>
            <person name="Haridas S."/>
            <person name="Wolfe K.H."/>
            <person name="Lopes M.R."/>
            <person name="Hittinger C.T."/>
            <person name="Goeker M."/>
            <person name="Salamov A.A."/>
            <person name="Wisecaver J.H."/>
            <person name="Long T.M."/>
            <person name="Calvey C.H."/>
            <person name="Aerts A.L."/>
            <person name="Barry K.W."/>
            <person name="Choi C."/>
            <person name="Clum A."/>
            <person name="Coughlan A.Y."/>
            <person name="Deshpande S."/>
            <person name="Douglass A.P."/>
            <person name="Hanson S.J."/>
            <person name="Klenk H.-P."/>
            <person name="LaButti K.M."/>
            <person name="Lapidus A."/>
            <person name="Lindquist E.A."/>
            <person name="Lipzen A.M."/>
            <person name="Meier-Kolthoff J.P."/>
            <person name="Ohm R.A."/>
            <person name="Otillar R.P."/>
            <person name="Pangilinan J.L."/>
            <person name="Peng Y."/>
            <person name="Rokas A."/>
            <person name="Rosa C.A."/>
            <person name="Scheuner C."/>
            <person name="Sibirny A.A."/>
            <person name="Slot J.C."/>
            <person name="Stielow J.B."/>
            <person name="Sun H."/>
            <person name="Kurtzman C.P."/>
            <person name="Blackwell M."/>
            <person name="Grigoriev I.V."/>
            <person name="Jeffries T.W."/>
        </authorList>
    </citation>
    <scope>NUCLEOTIDE SEQUENCE [LARGE SCALE GENOMIC DNA]</scope>
    <source>
        <strain evidence="2 3">NRRL Y-11557</strain>
    </source>
</reference>
<keyword evidence="3" id="KW-1185">Reference proteome</keyword>
<evidence type="ECO:0000256" key="1">
    <source>
        <dbReference type="SAM" id="MobiDB-lite"/>
    </source>
</evidence>
<gene>
    <name evidence="2" type="ORF">LIPSTDRAFT_67726</name>
</gene>
<organism evidence="2 3">
    <name type="scientific">Lipomyces starkeyi NRRL Y-11557</name>
    <dbReference type="NCBI Taxonomy" id="675824"/>
    <lineage>
        <taxon>Eukaryota</taxon>
        <taxon>Fungi</taxon>
        <taxon>Dikarya</taxon>
        <taxon>Ascomycota</taxon>
        <taxon>Saccharomycotina</taxon>
        <taxon>Lipomycetes</taxon>
        <taxon>Lipomycetales</taxon>
        <taxon>Lipomycetaceae</taxon>
        <taxon>Lipomyces</taxon>
    </lineage>
</organism>
<sequence length="68" mass="7666">MGNCFSSNIPRRSSSSSTYSDKNRRASTSSAARERRQSLAPIPSQDPALHRPVFQQPMFTRHRSVSED</sequence>
<feature type="compositionally biased region" description="Low complexity" evidence="1">
    <location>
        <begin position="1"/>
        <end position="31"/>
    </location>
</feature>
<dbReference type="EMBL" id="KV454289">
    <property type="protein sequence ID" value="ODQ76744.1"/>
    <property type="molecule type" value="Genomic_DNA"/>
</dbReference>
<dbReference type="AlphaFoldDB" id="A0A1E3QH17"/>
<evidence type="ECO:0000313" key="3">
    <source>
        <dbReference type="Proteomes" id="UP000094385"/>
    </source>
</evidence>
<name>A0A1E3QH17_LIPST</name>
<evidence type="ECO:0000313" key="2">
    <source>
        <dbReference type="EMBL" id="ODQ76744.1"/>
    </source>
</evidence>
<proteinExistence type="predicted"/>
<dbReference type="Proteomes" id="UP000094385">
    <property type="component" value="Unassembled WGS sequence"/>
</dbReference>
<protein>
    <submittedName>
        <fullName evidence="2">Uncharacterized protein</fullName>
    </submittedName>
</protein>
<feature type="region of interest" description="Disordered" evidence="1">
    <location>
        <begin position="1"/>
        <end position="68"/>
    </location>
</feature>
<accession>A0A1E3QH17</accession>